<evidence type="ECO:0000256" key="3">
    <source>
        <dbReference type="ARBA" id="ARBA00022946"/>
    </source>
</evidence>
<keyword evidence="3" id="KW-0809">Transit peptide</keyword>
<dbReference type="InterPro" id="IPR040008">
    <property type="entry name" value="Ribosomal_mL46"/>
</dbReference>
<keyword evidence="4" id="KW-0689">Ribosomal protein</keyword>
<evidence type="ECO:0000313" key="10">
    <source>
        <dbReference type="EMBL" id="CAB3406886.1"/>
    </source>
</evidence>
<dbReference type="Proteomes" id="UP000494206">
    <property type="component" value="Unassembled WGS sequence"/>
</dbReference>
<dbReference type="InterPro" id="IPR033650">
    <property type="entry name" value="Ribosomal_mL46_NUDIX"/>
</dbReference>
<dbReference type="OrthoDB" id="410701at2759"/>
<organism evidence="10 11">
    <name type="scientific">Caenorhabditis bovis</name>
    <dbReference type="NCBI Taxonomy" id="2654633"/>
    <lineage>
        <taxon>Eukaryota</taxon>
        <taxon>Metazoa</taxon>
        <taxon>Ecdysozoa</taxon>
        <taxon>Nematoda</taxon>
        <taxon>Chromadorea</taxon>
        <taxon>Rhabditida</taxon>
        <taxon>Rhabditina</taxon>
        <taxon>Rhabditomorpha</taxon>
        <taxon>Rhabditoidea</taxon>
        <taxon>Rhabditidae</taxon>
        <taxon>Peloderinae</taxon>
        <taxon>Caenorhabditis</taxon>
    </lineage>
</organism>
<dbReference type="AlphaFoldDB" id="A0A8S1EZX2"/>
<gene>
    <name evidence="10" type="ORF">CBOVIS_LOCUS8894</name>
</gene>
<feature type="domain" description="Large ribosomal subunit protein mL46 N-terminal" evidence="9">
    <location>
        <begin position="13"/>
        <end position="106"/>
    </location>
</feature>
<keyword evidence="11" id="KW-1185">Reference proteome</keyword>
<dbReference type="FunFam" id="3.90.79.10:FF:000018">
    <property type="entry name" value="39S ribosomal protein L46, mitochondrial"/>
    <property type="match status" value="1"/>
</dbReference>
<dbReference type="Pfam" id="PF11788">
    <property type="entry name" value="MRP-L46"/>
    <property type="match status" value="1"/>
</dbReference>
<reference evidence="10 11" key="1">
    <citation type="submission" date="2020-04" db="EMBL/GenBank/DDBJ databases">
        <authorList>
            <person name="Laetsch R D."/>
            <person name="Stevens L."/>
            <person name="Kumar S."/>
            <person name="Blaxter L. M."/>
        </authorList>
    </citation>
    <scope>NUCLEOTIDE SEQUENCE [LARGE SCALE GENOMIC DNA]</scope>
</reference>
<evidence type="ECO:0000256" key="4">
    <source>
        <dbReference type="ARBA" id="ARBA00022980"/>
    </source>
</evidence>
<evidence type="ECO:0000313" key="11">
    <source>
        <dbReference type="Proteomes" id="UP000494206"/>
    </source>
</evidence>
<comment type="subcellular location">
    <subcellularLocation>
        <location evidence="1">Mitochondrion</location>
    </subcellularLocation>
</comment>
<dbReference type="InterPro" id="IPR015797">
    <property type="entry name" value="NUDIX_hydrolase-like_dom_sf"/>
</dbReference>
<evidence type="ECO:0000256" key="8">
    <source>
        <dbReference type="ARBA" id="ARBA00035534"/>
    </source>
</evidence>
<dbReference type="GO" id="GO:0005743">
    <property type="term" value="C:mitochondrial inner membrane"/>
    <property type="evidence" value="ECO:0007669"/>
    <property type="project" value="UniProtKB-ARBA"/>
</dbReference>
<dbReference type="GO" id="GO:0005762">
    <property type="term" value="C:mitochondrial large ribosomal subunit"/>
    <property type="evidence" value="ECO:0007669"/>
    <property type="project" value="TreeGrafter"/>
</dbReference>
<evidence type="ECO:0000259" key="9">
    <source>
        <dbReference type="Pfam" id="PF11788"/>
    </source>
</evidence>
<evidence type="ECO:0000256" key="5">
    <source>
        <dbReference type="ARBA" id="ARBA00023128"/>
    </source>
</evidence>
<evidence type="ECO:0000256" key="2">
    <source>
        <dbReference type="ARBA" id="ARBA00009070"/>
    </source>
</evidence>
<dbReference type="PANTHER" id="PTHR13124:SF12">
    <property type="entry name" value="LARGE RIBOSOMAL SUBUNIT PROTEIN ML46"/>
    <property type="match status" value="1"/>
</dbReference>
<evidence type="ECO:0000256" key="1">
    <source>
        <dbReference type="ARBA" id="ARBA00004173"/>
    </source>
</evidence>
<protein>
    <recommendedName>
        <fullName evidence="7">Large ribosomal subunit protein mL46</fullName>
    </recommendedName>
    <alternativeName>
        <fullName evidence="8">39S ribosomal protein L46, mitochondrial</fullName>
    </alternativeName>
</protein>
<accession>A0A8S1EZX2</accession>
<proteinExistence type="inferred from homology"/>
<comment type="similarity">
    <text evidence="2">Belongs to the mitochondrion-specific ribosomal protein mL46 family.</text>
</comment>
<sequence>MVRLSLRSFSQKWDIMASVVLGRSPVIAPPMSAIEAKFHRLQLEEEREKSLMCNYELKTKQDEKILARREQLINEGKELSELDEAISVMNSVLEDEWKRKADELEKKYKFTTESPANDGKSLERMLDRKLVLIVKQRFGDKKYSSPWILPQIKHKDGETLRQTAERCLGEISRQNLAVNIAGNAPFSVFTHRYPKGLAARTGSIGAKIFFYQANLAQNSTEFKANGEDISDFNWVTKEEFISSVPDKSYRKAARFAFLE</sequence>
<name>A0A8S1EZX2_9PELO</name>
<comment type="caution">
    <text evidence="10">The sequence shown here is derived from an EMBL/GenBank/DDBJ whole genome shotgun (WGS) entry which is preliminary data.</text>
</comment>
<dbReference type="InterPro" id="IPR021757">
    <property type="entry name" value="Ribosomal_mL46_N"/>
</dbReference>
<evidence type="ECO:0000256" key="7">
    <source>
        <dbReference type="ARBA" id="ARBA00035190"/>
    </source>
</evidence>
<dbReference type="CDD" id="cd04661">
    <property type="entry name" value="NUDIX_MRP_L46"/>
    <property type="match status" value="1"/>
</dbReference>
<evidence type="ECO:0000256" key="6">
    <source>
        <dbReference type="ARBA" id="ARBA00023274"/>
    </source>
</evidence>
<dbReference type="GO" id="GO:0003735">
    <property type="term" value="F:structural constituent of ribosome"/>
    <property type="evidence" value="ECO:0007669"/>
    <property type="project" value="InterPro"/>
</dbReference>
<dbReference type="EMBL" id="CADEPM010000005">
    <property type="protein sequence ID" value="CAB3406886.1"/>
    <property type="molecule type" value="Genomic_DNA"/>
</dbReference>
<dbReference type="Gene3D" id="3.90.79.10">
    <property type="entry name" value="Nucleoside Triphosphate Pyrophosphohydrolase"/>
    <property type="match status" value="1"/>
</dbReference>
<dbReference type="PANTHER" id="PTHR13124">
    <property type="entry name" value="39S RIBOSOMAL PROTEIN L46, MITOCHONDRIAL PRECURSOR-RELATED"/>
    <property type="match status" value="1"/>
</dbReference>
<keyword evidence="6" id="KW-0687">Ribonucleoprotein</keyword>
<keyword evidence="5" id="KW-0496">Mitochondrion</keyword>
<dbReference type="SUPFAM" id="SSF55811">
    <property type="entry name" value="Nudix"/>
    <property type="match status" value="1"/>
</dbReference>